<feature type="transmembrane region" description="Helical" evidence="1">
    <location>
        <begin position="21"/>
        <end position="52"/>
    </location>
</feature>
<protein>
    <submittedName>
        <fullName evidence="2">Uncharacterized protein</fullName>
    </submittedName>
</protein>
<dbReference type="InterPro" id="IPR052894">
    <property type="entry name" value="AsmA-related"/>
</dbReference>
<dbReference type="GO" id="GO:0005886">
    <property type="term" value="C:plasma membrane"/>
    <property type="evidence" value="ECO:0007669"/>
    <property type="project" value="TreeGrafter"/>
</dbReference>
<name>A0A5E6M7V1_9BACT</name>
<keyword evidence="1" id="KW-0812">Transmembrane</keyword>
<gene>
    <name evidence="2" type="ORF">MAMT_00586</name>
</gene>
<evidence type="ECO:0000256" key="1">
    <source>
        <dbReference type="SAM" id="Phobius"/>
    </source>
</evidence>
<dbReference type="EMBL" id="CABFVA020000021">
    <property type="protein sequence ID" value="VVM05326.1"/>
    <property type="molecule type" value="Genomic_DNA"/>
</dbReference>
<keyword evidence="3" id="KW-1185">Reference proteome</keyword>
<dbReference type="GO" id="GO:0090313">
    <property type="term" value="P:regulation of protein targeting to membrane"/>
    <property type="evidence" value="ECO:0007669"/>
    <property type="project" value="TreeGrafter"/>
</dbReference>
<dbReference type="OrthoDB" id="174450at2"/>
<keyword evidence="1" id="KW-0472">Membrane</keyword>
<organism evidence="2 3">
    <name type="scientific">Methylacidimicrobium tartarophylax</name>
    <dbReference type="NCBI Taxonomy" id="1041768"/>
    <lineage>
        <taxon>Bacteria</taxon>
        <taxon>Pseudomonadati</taxon>
        <taxon>Verrucomicrobiota</taxon>
        <taxon>Methylacidimicrobium</taxon>
    </lineage>
</organism>
<dbReference type="PANTHER" id="PTHR30441:SF8">
    <property type="entry name" value="DUF748 DOMAIN-CONTAINING PROTEIN"/>
    <property type="match status" value="1"/>
</dbReference>
<evidence type="ECO:0000313" key="3">
    <source>
        <dbReference type="Proteomes" id="UP000334923"/>
    </source>
</evidence>
<keyword evidence="1" id="KW-1133">Transmembrane helix</keyword>
<dbReference type="AlphaFoldDB" id="A0A5E6M7V1"/>
<evidence type="ECO:0000313" key="2">
    <source>
        <dbReference type="EMBL" id="VVM05326.1"/>
    </source>
</evidence>
<sequence length="805" mass="89033">MSRRLKIRKQQPPSRKSVLRLLSGFAARIASHFILAAVGLLSALLIAAFLLLRFHGVPTQIKNVLLAELESRDITISVGHLSLDPLGHLIASRVAVFRNRDRQDVWLQIDRVRLSVAWLAWWKGKPWIKSASVHNATIYLPITPQSEVELSQVSARVNFVPGALEVLHASARVLNFELLLKGRILLNGYPSFPAPFPEKQETTDLLWHRILATVDEIETERPIPVEVDLSLATKDPAEASIHCRILSSPLSWREIPLGRLSGDLRLAGHILHLEELHLGFPRGEISLWGEADLPQQTGFVEFLSNADPTVLRPSLPDKVAAVIQDLHFLDLPSLSGRLTTKWGSTGSFLRVSADLHWHHFRYRSHPFDELSVPVAFDGARLFVPEAKLRSPTGKVDAEFLYEISPPKLRLKAESTIDPTLFLGVAGPAADRFLESLSFPKEPPWARGEITGGSLSSPQNWSVKGSFLAKNCSYRGVAVRSVQSDIGFQDLTLHFSHFKAIRPEGTVSGNFENDFSHKIVTVHDLSSAVDVIACAPALGDKFPAYVQPYRFESPPRLEVSGRVDLNEGSKNPVSDLRVEVQSDSVLNYVLFERNFPIASPKGRILLRRNELTVQVDQSSLFEGPLHGIFQVTLRPPPAGSPFHCVFDLDHGNFHKLMSGLYHVETCSGPLKFHLNLSGFVGNLPSLTGDGDFDVQDGYILSIPFLGGLSTNMSTIIPDFAMAKADQAHAHFVVGNGEVSTQQFNIASVAFTIIGKGNYNFLHDNLEADARVNIRGPVGAVFFPISKLFEYHGSGKLAAPNWKPRNF</sequence>
<proteinExistence type="predicted"/>
<reference evidence="2 3" key="1">
    <citation type="submission" date="2019-09" db="EMBL/GenBank/DDBJ databases">
        <authorList>
            <person name="Cremers G."/>
        </authorList>
    </citation>
    <scope>NUCLEOTIDE SEQUENCE [LARGE SCALE GENOMIC DNA]</scope>
    <source>
        <strain evidence="2">4A</strain>
    </source>
</reference>
<dbReference type="Proteomes" id="UP000334923">
    <property type="component" value="Unassembled WGS sequence"/>
</dbReference>
<dbReference type="PANTHER" id="PTHR30441">
    <property type="entry name" value="DUF748 DOMAIN-CONTAINING PROTEIN"/>
    <property type="match status" value="1"/>
</dbReference>
<accession>A0A5E6M7V1</accession>
<dbReference type="RefSeq" id="WP_142659469.1">
    <property type="nucleotide sequence ID" value="NZ_CABFVA020000021.1"/>
</dbReference>